<dbReference type="Proteomes" id="UP001056120">
    <property type="component" value="Linkage Group LG11"/>
</dbReference>
<keyword evidence="2" id="KW-1185">Reference proteome</keyword>
<gene>
    <name evidence="1" type="ORF">L1987_33963</name>
</gene>
<accession>A0ACB9HTX3</accession>
<name>A0ACB9HTX3_9ASTR</name>
<proteinExistence type="predicted"/>
<evidence type="ECO:0000313" key="1">
    <source>
        <dbReference type="EMBL" id="KAI3798685.1"/>
    </source>
</evidence>
<comment type="caution">
    <text evidence="1">The sequence shown here is derived from an EMBL/GenBank/DDBJ whole genome shotgun (WGS) entry which is preliminary data.</text>
</comment>
<evidence type="ECO:0000313" key="2">
    <source>
        <dbReference type="Proteomes" id="UP001056120"/>
    </source>
</evidence>
<dbReference type="EMBL" id="CM042028">
    <property type="protein sequence ID" value="KAI3798685.1"/>
    <property type="molecule type" value="Genomic_DNA"/>
</dbReference>
<reference evidence="1 2" key="2">
    <citation type="journal article" date="2022" name="Mol. Ecol. Resour.">
        <title>The genomes of chicory, endive, great burdock and yacon provide insights into Asteraceae paleo-polyploidization history and plant inulin production.</title>
        <authorList>
            <person name="Fan W."/>
            <person name="Wang S."/>
            <person name="Wang H."/>
            <person name="Wang A."/>
            <person name="Jiang F."/>
            <person name="Liu H."/>
            <person name="Zhao H."/>
            <person name="Xu D."/>
            <person name="Zhang Y."/>
        </authorList>
    </citation>
    <scope>NUCLEOTIDE SEQUENCE [LARGE SCALE GENOMIC DNA]</scope>
    <source>
        <strain evidence="2">cv. Yunnan</strain>
        <tissue evidence="1">Leaves</tissue>
    </source>
</reference>
<reference evidence="2" key="1">
    <citation type="journal article" date="2022" name="Mol. Ecol. Resour.">
        <title>The genomes of chicory, endive, great burdock and yacon provide insights into Asteraceae palaeo-polyploidization history and plant inulin production.</title>
        <authorList>
            <person name="Fan W."/>
            <person name="Wang S."/>
            <person name="Wang H."/>
            <person name="Wang A."/>
            <person name="Jiang F."/>
            <person name="Liu H."/>
            <person name="Zhao H."/>
            <person name="Xu D."/>
            <person name="Zhang Y."/>
        </authorList>
    </citation>
    <scope>NUCLEOTIDE SEQUENCE [LARGE SCALE GENOMIC DNA]</scope>
    <source>
        <strain evidence="2">cv. Yunnan</strain>
    </source>
</reference>
<organism evidence="1 2">
    <name type="scientific">Smallanthus sonchifolius</name>
    <dbReference type="NCBI Taxonomy" id="185202"/>
    <lineage>
        <taxon>Eukaryota</taxon>
        <taxon>Viridiplantae</taxon>
        <taxon>Streptophyta</taxon>
        <taxon>Embryophyta</taxon>
        <taxon>Tracheophyta</taxon>
        <taxon>Spermatophyta</taxon>
        <taxon>Magnoliopsida</taxon>
        <taxon>eudicotyledons</taxon>
        <taxon>Gunneridae</taxon>
        <taxon>Pentapetalae</taxon>
        <taxon>asterids</taxon>
        <taxon>campanulids</taxon>
        <taxon>Asterales</taxon>
        <taxon>Asteraceae</taxon>
        <taxon>Asteroideae</taxon>
        <taxon>Heliantheae alliance</taxon>
        <taxon>Millerieae</taxon>
        <taxon>Smallanthus</taxon>
    </lineage>
</organism>
<protein>
    <submittedName>
        <fullName evidence="1">Uncharacterized protein</fullName>
    </submittedName>
</protein>
<sequence>MLLVSDVYRLGMVVKGSDCSTKSNSVELPDGFLERTCHRGVVWTSWVPQLQILSHESVGGFLSHCGWGSTVEGLMLGHPPIMLPFLVDQGLNARVLVDKQVGIEVPRNDEDGSFTKESVARSVRLVVVNDDGKIYKANAMGLSKIFGDSKLEKEYINHFIDYMEKKGRMVASNDGT</sequence>